<gene>
    <name evidence="2" type="ORF">ATANTOWER_016959</name>
</gene>
<evidence type="ECO:0000313" key="3">
    <source>
        <dbReference type="Proteomes" id="UP001345963"/>
    </source>
</evidence>
<dbReference type="Proteomes" id="UP001345963">
    <property type="component" value="Unassembled WGS sequence"/>
</dbReference>
<evidence type="ECO:0000256" key="1">
    <source>
        <dbReference type="SAM" id="MobiDB-lite"/>
    </source>
</evidence>
<comment type="caution">
    <text evidence="2">The sequence shown here is derived from an EMBL/GenBank/DDBJ whole genome shotgun (WGS) entry which is preliminary data.</text>
</comment>
<keyword evidence="3" id="KW-1185">Reference proteome</keyword>
<evidence type="ECO:0000313" key="2">
    <source>
        <dbReference type="EMBL" id="MED6244582.1"/>
    </source>
</evidence>
<name>A0ABU7B236_9TELE</name>
<sequence length="179" mass="19679">MRPPPPVAPSPAQGEQKTDKLPDHRRQPCCCFFFIIETAHRGSGQEEASAPCIGTLQTRSASEWAGSSRDCADVRLRSIFCLWARFYTSSPCVQPLQPDRNRGTINVQAPSQIGYNVAHRGQRVGGRAAFPGISAQFGGGRSVQGCRCQPTGMEQAQRVIGSFWYSMLHTAEIKLLSLW</sequence>
<protein>
    <submittedName>
        <fullName evidence="2">Uncharacterized protein</fullName>
    </submittedName>
</protein>
<reference evidence="2 3" key="1">
    <citation type="submission" date="2021-07" db="EMBL/GenBank/DDBJ databases">
        <authorList>
            <person name="Palmer J.M."/>
        </authorList>
    </citation>
    <scope>NUCLEOTIDE SEQUENCE [LARGE SCALE GENOMIC DNA]</scope>
    <source>
        <strain evidence="2 3">AT_MEX2019</strain>
        <tissue evidence="2">Muscle</tissue>
    </source>
</reference>
<accession>A0ABU7B236</accession>
<organism evidence="2 3">
    <name type="scientific">Ataeniobius toweri</name>
    <dbReference type="NCBI Taxonomy" id="208326"/>
    <lineage>
        <taxon>Eukaryota</taxon>
        <taxon>Metazoa</taxon>
        <taxon>Chordata</taxon>
        <taxon>Craniata</taxon>
        <taxon>Vertebrata</taxon>
        <taxon>Euteleostomi</taxon>
        <taxon>Actinopterygii</taxon>
        <taxon>Neopterygii</taxon>
        <taxon>Teleostei</taxon>
        <taxon>Neoteleostei</taxon>
        <taxon>Acanthomorphata</taxon>
        <taxon>Ovalentaria</taxon>
        <taxon>Atherinomorphae</taxon>
        <taxon>Cyprinodontiformes</taxon>
        <taxon>Goodeidae</taxon>
        <taxon>Ataeniobius</taxon>
    </lineage>
</organism>
<proteinExistence type="predicted"/>
<feature type="region of interest" description="Disordered" evidence="1">
    <location>
        <begin position="1"/>
        <end position="22"/>
    </location>
</feature>
<dbReference type="EMBL" id="JAHUTI010039689">
    <property type="protein sequence ID" value="MED6244582.1"/>
    <property type="molecule type" value="Genomic_DNA"/>
</dbReference>